<dbReference type="SUPFAM" id="SSF103612">
    <property type="entry name" value="SBT domain"/>
    <property type="match status" value="1"/>
</dbReference>
<keyword evidence="2" id="KW-0479">Metal-binding</keyword>
<dbReference type="GO" id="GO:0003677">
    <property type="term" value="F:DNA binding"/>
    <property type="evidence" value="ECO:0007669"/>
    <property type="project" value="UniProtKB-KW"/>
</dbReference>
<keyword evidence="6" id="KW-0238">DNA-binding</keyword>
<dbReference type="Pfam" id="PF03110">
    <property type="entry name" value="SBP"/>
    <property type="match status" value="1"/>
</dbReference>
<dbReference type="AlphaFoldDB" id="A0A7J7DD30"/>
<keyword evidence="8" id="KW-0539">Nucleus</keyword>
<feature type="domain" description="SBP-type" evidence="11">
    <location>
        <begin position="105"/>
        <end position="182"/>
    </location>
</feature>
<evidence type="ECO:0000256" key="2">
    <source>
        <dbReference type="ARBA" id="ARBA00022723"/>
    </source>
</evidence>
<name>A0A7J7DD30_TRIWF</name>
<sequence>MENGRNVIFSGNRGQNGSNANVTGGWLHVSPPPTAAELLSLYAGDGSHLPHPDPHLACLNLGKRNYFEDASTVVERHVIDFSSAGKSVKPFDVCGGGHVVSSMAVARCQVEGCHVALLNAKEYHKRHKVCETHSKAPSVVVQGSEQRFCQQCSRFHMVTEFDESKRSCRRRLAGHNQRRRKSSNDSLTRNSSKDKYMSSGRSSYIMSSQAAGRACSLLSSSKSQLVSWDLSSRSSAALRELIAENRAAMLARQLIFKPNSNLAMDQDISHQQYQLLPAEPYRHETLDLMQAPNSAFEIFSKAKHQEEEEEEEEERGASLFENFQQFAY</sequence>
<keyword evidence="5" id="KW-0805">Transcription regulation</keyword>
<keyword evidence="7" id="KW-0804">Transcription</keyword>
<organism evidence="12 13">
    <name type="scientific">Tripterygium wilfordii</name>
    <name type="common">Thunder God vine</name>
    <dbReference type="NCBI Taxonomy" id="458696"/>
    <lineage>
        <taxon>Eukaryota</taxon>
        <taxon>Viridiplantae</taxon>
        <taxon>Streptophyta</taxon>
        <taxon>Embryophyta</taxon>
        <taxon>Tracheophyta</taxon>
        <taxon>Spermatophyta</taxon>
        <taxon>Magnoliopsida</taxon>
        <taxon>eudicotyledons</taxon>
        <taxon>Gunneridae</taxon>
        <taxon>Pentapetalae</taxon>
        <taxon>rosids</taxon>
        <taxon>fabids</taxon>
        <taxon>Celastrales</taxon>
        <taxon>Celastraceae</taxon>
        <taxon>Tripterygium</taxon>
    </lineage>
</organism>
<proteinExistence type="predicted"/>
<dbReference type="InParanoid" id="A0A7J7DD30"/>
<dbReference type="GO" id="GO:0005634">
    <property type="term" value="C:nucleus"/>
    <property type="evidence" value="ECO:0007669"/>
    <property type="project" value="UniProtKB-SubCell"/>
</dbReference>
<dbReference type="InterPro" id="IPR044817">
    <property type="entry name" value="SBP-like"/>
</dbReference>
<dbReference type="OrthoDB" id="514967at2759"/>
<feature type="region of interest" description="Disordered" evidence="10">
    <location>
        <begin position="303"/>
        <end position="328"/>
    </location>
</feature>
<dbReference type="PANTHER" id="PTHR31251">
    <property type="entry name" value="SQUAMOSA PROMOTER-BINDING-LIKE PROTEIN 4"/>
    <property type="match status" value="1"/>
</dbReference>
<evidence type="ECO:0000256" key="1">
    <source>
        <dbReference type="ARBA" id="ARBA00004123"/>
    </source>
</evidence>
<evidence type="ECO:0000259" key="11">
    <source>
        <dbReference type="PROSITE" id="PS51141"/>
    </source>
</evidence>
<evidence type="ECO:0000256" key="10">
    <source>
        <dbReference type="SAM" id="MobiDB-lite"/>
    </source>
</evidence>
<evidence type="ECO:0000256" key="7">
    <source>
        <dbReference type="ARBA" id="ARBA00023163"/>
    </source>
</evidence>
<evidence type="ECO:0000256" key="6">
    <source>
        <dbReference type="ARBA" id="ARBA00023125"/>
    </source>
</evidence>
<comment type="subcellular location">
    <subcellularLocation>
        <location evidence="1">Nucleus</location>
    </subcellularLocation>
</comment>
<dbReference type="InterPro" id="IPR036893">
    <property type="entry name" value="SBP_sf"/>
</dbReference>
<feature type="compositionally biased region" description="Basic residues" evidence="10">
    <location>
        <begin position="170"/>
        <end position="181"/>
    </location>
</feature>
<evidence type="ECO:0000256" key="3">
    <source>
        <dbReference type="ARBA" id="ARBA00022771"/>
    </source>
</evidence>
<dbReference type="InterPro" id="IPR004333">
    <property type="entry name" value="SBP_dom"/>
</dbReference>
<keyword evidence="4" id="KW-0862">Zinc</keyword>
<evidence type="ECO:0000256" key="5">
    <source>
        <dbReference type="ARBA" id="ARBA00023015"/>
    </source>
</evidence>
<protein>
    <submittedName>
        <fullName evidence="12">Squamosa promoter-binding-like protein 7</fullName>
    </submittedName>
</protein>
<evidence type="ECO:0000256" key="9">
    <source>
        <dbReference type="PROSITE-ProRule" id="PRU00470"/>
    </source>
</evidence>
<keyword evidence="13" id="KW-1185">Reference proteome</keyword>
<dbReference type="Gene3D" id="4.10.1100.10">
    <property type="entry name" value="Transcription factor, SBP-box domain"/>
    <property type="match status" value="1"/>
</dbReference>
<accession>A0A7J7DD30</accession>
<dbReference type="FunFam" id="4.10.1100.10:FF:000001">
    <property type="entry name" value="Squamosa promoter-binding-like protein 14"/>
    <property type="match status" value="1"/>
</dbReference>
<dbReference type="GO" id="GO:0008270">
    <property type="term" value="F:zinc ion binding"/>
    <property type="evidence" value="ECO:0007669"/>
    <property type="project" value="UniProtKB-KW"/>
</dbReference>
<dbReference type="Proteomes" id="UP000593562">
    <property type="component" value="Unassembled WGS sequence"/>
</dbReference>
<dbReference type="PANTHER" id="PTHR31251:SF180">
    <property type="entry name" value="SBP-TYPE DOMAIN-CONTAINING PROTEIN"/>
    <property type="match status" value="1"/>
</dbReference>
<gene>
    <name evidence="12" type="ORF">HS088_TW08G00885</name>
</gene>
<dbReference type="PROSITE" id="PS51141">
    <property type="entry name" value="ZF_SBP"/>
    <property type="match status" value="1"/>
</dbReference>
<evidence type="ECO:0000313" key="13">
    <source>
        <dbReference type="Proteomes" id="UP000593562"/>
    </source>
</evidence>
<feature type="region of interest" description="Disordered" evidence="10">
    <location>
        <begin position="170"/>
        <end position="200"/>
    </location>
</feature>
<dbReference type="EMBL" id="JAAARO010000008">
    <property type="protein sequence ID" value="KAF5744285.1"/>
    <property type="molecule type" value="Genomic_DNA"/>
</dbReference>
<evidence type="ECO:0000313" key="12">
    <source>
        <dbReference type="EMBL" id="KAF5744285.1"/>
    </source>
</evidence>
<keyword evidence="3 9" id="KW-0863">Zinc-finger</keyword>
<evidence type="ECO:0000256" key="4">
    <source>
        <dbReference type="ARBA" id="ARBA00022833"/>
    </source>
</evidence>
<evidence type="ECO:0000256" key="8">
    <source>
        <dbReference type="ARBA" id="ARBA00023242"/>
    </source>
</evidence>
<reference evidence="12 13" key="1">
    <citation type="journal article" date="2020" name="Nat. Commun.">
        <title>Genome of Tripterygium wilfordii and identification of cytochrome P450 involved in triptolide biosynthesis.</title>
        <authorList>
            <person name="Tu L."/>
            <person name="Su P."/>
            <person name="Zhang Z."/>
            <person name="Gao L."/>
            <person name="Wang J."/>
            <person name="Hu T."/>
            <person name="Zhou J."/>
            <person name="Zhang Y."/>
            <person name="Zhao Y."/>
            <person name="Liu Y."/>
            <person name="Song Y."/>
            <person name="Tong Y."/>
            <person name="Lu Y."/>
            <person name="Yang J."/>
            <person name="Xu C."/>
            <person name="Jia M."/>
            <person name="Peters R.J."/>
            <person name="Huang L."/>
            <person name="Gao W."/>
        </authorList>
    </citation>
    <scope>NUCLEOTIDE SEQUENCE [LARGE SCALE GENOMIC DNA]</scope>
    <source>
        <strain evidence="13">cv. XIE 37</strain>
        <tissue evidence="12">Leaf</tissue>
    </source>
</reference>
<comment type="caution">
    <text evidence="12">The sequence shown here is derived from an EMBL/GenBank/DDBJ whole genome shotgun (WGS) entry which is preliminary data.</text>
</comment>